<dbReference type="Proteomes" id="UP000281084">
    <property type="component" value="Unassembled WGS sequence"/>
</dbReference>
<name>A0A3A8GMX1_9GAMM</name>
<reference evidence="1 2" key="1">
    <citation type="submission" date="2018-09" db="EMBL/GenBank/DDBJ databases">
        <title>The draft genome of Acinetobacter spp. strains.</title>
        <authorList>
            <person name="Qin J."/>
            <person name="Feng Y."/>
            <person name="Zong Z."/>
        </authorList>
    </citation>
    <scope>NUCLEOTIDE SEQUENCE [LARGE SCALE GENOMIC DNA]</scope>
    <source>
        <strain evidence="1 2">WCHAc060002</strain>
    </source>
</reference>
<protein>
    <submittedName>
        <fullName evidence="1">Uncharacterized protein</fullName>
    </submittedName>
</protein>
<evidence type="ECO:0000313" key="1">
    <source>
        <dbReference type="EMBL" id="RKG55251.1"/>
    </source>
</evidence>
<accession>A0A3A8GMX1</accession>
<organism evidence="1 2">
    <name type="scientific">Acinetobacter cumulans</name>
    <dbReference type="NCBI Taxonomy" id="2136182"/>
    <lineage>
        <taxon>Bacteria</taxon>
        <taxon>Pseudomonadati</taxon>
        <taxon>Pseudomonadota</taxon>
        <taxon>Gammaproteobacteria</taxon>
        <taxon>Moraxellales</taxon>
        <taxon>Moraxellaceae</taxon>
        <taxon>Acinetobacter</taxon>
    </lineage>
</organism>
<dbReference type="AlphaFoldDB" id="A0A3A8GMX1"/>
<sequence length="176" mass="20490">MIIGFAVMSILALIACAFIYSKEVQVKELSKQLFDEKGVSSHLRNEKHHEWERAETFQQEIIAHKQEIADLKATFKNSNDDGDFGKVIHWTNQMATSQTYYLTFVVDPNGRKIMNDFENRFKRSLFTNDERETCRRIGQSEVFDFISNRISNAQSPNYSEQLEIAYLTGQLESNYD</sequence>
<comment type="caution">
    <text evidence="1">The sequence shown here is derived from an EMBL/GenBank/DDBJ whole genome shotgun (WGS) entry which is preliminary data.</text>
</comment>
<proteinExistence type="predicted"/>
<evidence type="ECO:0000313" key="2">
    <source>
        <dbReference type="Proteomes" id="UP000281084"/>
    </source>
</evidence>
<gene>
    <name evidence="1" type="ORF">D7V64_02765</name>
</gene>
<dbReference type="EMBL" id="RAXZ01000002">
    <property type="protein sequence ID" value="RKG55251.1"/>
    <property type="molecule type" value="Genomic_DNA"/>
</dbReference>